<evidence type="ECO:0000313" key="3">
    <source>
        <dbReference type="Proteomes" id="UP001595909"/>
    </source>
</evidence>
<keyword evidence="3" id="KW-1185">Reference proteome</keyword>
<dbReference type="Proteomes" id="UP001595909">
    <property type="component" value="Unassembled WGS sequence"/>
</dbReference>
<feature type="domain" description="HTH marR-type" evidence="1">
    <location>
        <begin position="1"/>
        <end position="137"/>
    </location>
</feature>
<dbReference type="RefSeq" id="WP_274186976.1">
    <property type="nucleotide sequence ID" value="NZ_BAABHN010000049.1"/>
</dbReference>
<dbReference type="EMBL" id="JBHSIM010000049">
    <property type="protein sequence ID" value="MFC4835272.1"/>
    <property type="molecule type" value="Genomic_DNA"/>
</dbReference>
<comment type="caution">
    <text evidence="2">The sequence shown here is derived from an EMBL/GenBank/DDBJ whole genome shotgun (WGS) entry which is preliminary data.</text>
</comment>
<dbReference type="PANTHER" id="PTHR33164:SF99">
    <property type="entry name" value="MARR FAMILY REGULATORY PROTEIN"/>
    <property type="match status" value="1"/>
</dbReference>
<accession>A0ABV9RSS9</accession>
<dbReference type="Pfam" id="PF12802">
    <property type="entry name" value="MarR_2"/>
    <property type="match status" value="1"/>
</dbReference>
<dbReference type="PANTHER" id="PTHR33164">
    <property type="entry name" value="TRANSCRIPTIONAL REGULATOR, MARR FAMILY"/>
    <property type="match status" value="1"/>
</dbReference>
<dbReference type="InterPro" id="IPR000835">
    <property type="entry name" value="HTH_MarR-typ"/>
</dbReference>
<protein>
    <submittedName>
        <fullName evidence="2">MarR family winged helix-turn-helix transcriptional regulator</fullName>
    </submittedName>
</protein>
<evidence type="ECO:0000313" key="2">
    <source>
        <dbReference type="EMBL" id="MFC4835272.1"/>
    </source>
</evidence>
<gene>
    <name evidence="2" type="ORF">ACFPEL_22880</name>
</gene>
<dbReference type="InterPro" id="IPR036388">
    <property type="entry name" value="WH-like_DNA-bd_sf"/>
</dbReference>
<dbReference type="Gene3D" id="1.10.10.10">
    <property type="entry name" value="Winged helix-like DNA-binding domain superfamily/Winged helix DNA-binding domain"/>
    <property type="match status" value="1"/>
</dbReference>
<proteinExistence type="predicted"/>
<evidence type="ECO:0000259" key="1">
    <source>
        <dbReference type="PROSITE" id="PS50995"/>
    </source>
</evidence>
<sequence length="172" mass="18755">MDTSRTDMPDRMRDLVLAVDAYRRAFADVLGLGVGEVLTLADLGRQGPVPVSLLAARLGVSAPAGTALVDRMQTRGLAARRPHPTDRRSTLVDLTPRGRRVAEIMGRLFREDVHTALEDVPIDHLDELAEMLDQLAAALRLRAGDVNHLRRRLLREDTADPGVPDSDEGAPA</sequence>
<dbReference type="SMART" id="SM00347">
    <property type="entry name" value="HTH_MARR"/>
    <property type="match status" value="1"/>
</dbReference>
<dbReference type="PROSITE" id="PS50995">
    <property type="entry name" value="HTH_MARR_2"/>
    <property type="match status" value="1"/>
</dbReference>
<reference evidence="3" key="1">
    <citation type="journal article" date="2019" name="Int. J. Syst. Evol. Microbiol.">
        <title>The Global Catalogue of Microorganisms (GCM) 10K type strain sequencing project: providing services to taxonomists for standard genome sequencing and annotation.</title>
        <authorList>
            <consortium name="The Broad Institute Genomics Platform"/>
            <consortium name="The Broad Institute Genome Sequencing Center for Infectious Disease"/>
            <person name="Wu L."/>
            <person name="Ma J."/>
        </authorList>
    </citation>
    <scope>NUCLEOTIDE SEQUENCE [LARGE SCALE GENOMIC DNA]</scope>
    <source>
        <strain evidence="3">CCUG 50347</strain>
    </source>
</reference>
<name>A0ABV9RSS9_9PSEU</name>
<dbReference type="SUPFAM" id="SSF46785">
    <property type="entry name" value="Winged helix' DNA-binding domain"/>
    <property type="match status" value="1"/>
</dbReference>
<dbReference type="InterPro" id="IPR036390">
    <property type="entry name" value="WH_DNA-bd_sf"/>
</dbReference>
<organism evidence="2 3">
    <name type="scientific">Actinomycetospora chibensis</name>
    <dbReference type="NCBI Taxonomy" id="663606"/>
    <lineage>
        <taxon>Bacteria</taxon>
        <taxon>Bacillati</taxon>
        <taxon>Actinomycetota</taxon>
        <taxon>Actinomycetes</taxon>
        <taxon>Pseudonocardiales</taxon>
        <taxon>Pseudonocardiaceae</taxon>
        <taxon>Actinomycetospora</taxon>
    </lineage>
</organism>
<dbReference type="InterPro" id="IPR039422">
    <property type="entry name" value="MarR/SlyA-like"/>
</dbReference>